<dbReference type="InParanoid" id="L9L067"/>
<proteinExistence type="predicted"/>
<protein>
    <submittedName>
        <fullName evidence="2">Uncharacterized protein</fullName>
    </submittedName>
</protein>
<dbReference type="Proteomes" id="UP000011518">
    <property type="component" value="Unassembled WGS sequence"/>
</dbReference>
<accession>L9L067</accession>
<feature type="region of interest" description="Disordered" evidence="1">
    <location>
        <begin position="171"/>
        <end position="205"/>
    </location>
</feature>
<keyword evidence="3" id="KW-1185">Reference proteome</keyword>
<name>L9L067_TUPCH</name>
<sequence length="454" mass="48762">MWPQSARSSHYLTLHRECPVALAFPLASGRRPLLVHCCGMVGPLPGLSKGLQRGAGWRGSCTHSSNGRLLAGSASFAKAPGLGLELSLPWTLGLPSKKCWTGEAVSKKRTTANARTYRLAGEPVCRELEEVDHMCNPEPASPQPCRNQPQPGGQQGQARTRLSFDTGLLARQDAPEDTPEDTCRSSYSPFTRALGQGRREAHDSREAVRNAQDVLQICWNILSTTKKRPDRQDMLAEATEMALVKGQLSAQSTEEGDFGAPHGGPNGWTTVGEDAGGGAGAPRQSSERAQGPQWQRQSEKVTLQYSPTVTVSVNTLSQDTPDTIQYSPTVMVSVNTLSQDTPDTLQCRPTGTVSVNTLSQDPPDTIQYSPTVMVSVNTLSQDTPDTIQYRPTGTLLENELSEQLQVHMAMTWAVEAGSTPTHGGGSACAGQVSKPTHGALGVLWCPQIHYQGTL</sequence>
<organism evidence="2 3">
    <name type="scientific">Tupaia chinensis</name>
    <name type="common">Chinese tree shrew</name>
    <name type="synonym">Tupaia belangeri chinensis</name>
    <dbReference type="NCBI Taxonomy" id="246437"/>
    <lineage>
        <taxon>Eukaryota</taxon>
        <taxon>Metazoa</taxon>
        <taxon>Chordata</taxon>
        <taxon>Craniata</taxon>
        <taxon>Vertebrata</taxon>
        <taxon>Euteleostomi</taxon>
        <taxon>Mammalia</taxon>
        <taxon>Eutheria</taxon>
        <taxon>Euarchontoglires</taxon>
        <taxon>Scandentia</taxon>
        <taxon>Tupaiidae</taxon>
        <taxon>Tupaia</taxon>
    </lineage>
</organism>
<feature type="region of interest" description="Disordered" evidence="1">
    <location>
        <begin position="247"/>
        <end position="299"/>
    </location>
</feature>
<dbReference type="EMBL" id="KB320579">
    <property type="protein sequence ID" value="ELW68134.1"/>
    <property type="molecule type" value="Genomic_DNA"/>
</dbReference>
<evidence type="ECO:0000256" key="1">
    <source>
        <dbReference type="SAM" id="MobiDB-lite"/>
    </source>
</evidence>
<reference evidence="3" key="1">
    <citation type="submission" date="2012-07" db="EMBL/GenBank/DDBJ databases">
        <title>Genome of the Chinese tree shrew, a rising model animal genetically related to primates.</title>
        <authorList>
            <person name="Zhang G."/>
            <person name="Fan Y."/>
            <person name="Yao Y."/>
            <person name="Huang Z."/>
        </authorList>
    </citation>
    <scope>NUCLEOTIDE SEQUENCE [LARGE SCALE GENOMIC DNA]</scope>
</reference>
<feature type="compositionally biased region" description="Low complexity" evidence="1">
    <location>
        <begin position="143"/>
        <end position="152"/>
    </location>
</feature>
<dbReference type="AlphaFoldDB" id="L9L067"/>
<feature type="compositionally biased region" description="Polar residues" evidence="1">
    <location>
        <begin position="283"/>
        <end position="299"/>
    </location>
</feature>
<evidence type="ECO:0000313" key="3">
    <source>
        <dbReference type="Proteomes" id="UP000011518"/>
    </source>
</evidence>
<feature type="region of interest" description="Disordered" evidence="1">
    <location>
        <begin position="135"/>
        <end position="159"/>
    </location>
</feature>
<gene>
    <name evidence="2" type="ORF">TREES_T100003877</name>
</gene>
<reference evidence="3" key="2">
    <citation type="journal article" date="2013" name="Nat. Commun.">
        <title>Genome of the Chinese tree shrew.</title>
        <authorList>
            <person name="Fan Y."/>
            <person name="Huang Z.Y."/>
            <person name="Cao C.C."/>
            <person name="Chen C.S."/>
            <person name="Chen Y.X."/>
            <person name="Fan D.D."/>
            <person name="He J."/>
            <person name="Hou H.L."/>
            <person name="Hu L."/>
            <person name="Hu X.T."/>
            <person name="Jiang X.T."/>
            <person name="Lai R."/>
            <person name="Lang Y.S."/>
            <person name="Liang B."/>
            <person name="Liao S.G."/>
            <person name="Mu D."/>
            <person name="Ma Y.Y."/>
            <person name="Niu Y.Y."/>
            <person name="Sun X.Q."/>
            <person name="Xia J.Q."/>
            <person name="Xiao J."/>
            <person name="Xiong Z.Q."/>
            <person name="Xu L."/>
            <person name="Yang L."/>
            <person name="Zhang Y."/>
            <person name="Zhao W."/>
            <person name="Zhao X.D."/>
            <person name="Zheng Y.T."/>
            <person name="Zhou J.M."/>
            <person name="Zhu Y.B."/>
            <person name="Zhang G.J."/>
            <person name="Wang J."/>
            <person name="Yao Y.G."/>
        </authorList>
    </citation>
    <scope>NUCLEOTIDE SEQUENCE [LARGE SCALE GENOMIC DNA]</scope>
</reference>
<evidence type="ECO:0000313" key="2">
    <source>
        <dbReference type="EMBL" id="ELW68134.1"/>
    </source>
</evidence>